<feature type="signal peptide" evidence="1">
    <location>
        <begin position="1"/>
        <end position="26"/>
    </location>
</feature>
<keyword evidence="1" id="KW-0732">Signal</keyword>
<evidence type="ECO:0000256" key="1">
    <source>
        <dbReference type="SAM" id="SignalP"/>
    </source>
</evidence>
<accession>A0ABP6PGX0</accession>
<proteinExistence type="predicted"/>
<evidence type="ECO:0000313" key="3">
    <source>
        <dbReference type="Proteomes" id="UP001499924"/>
    </source>
</evidence>
<evidence type="ECO:0000313" key="2">
    <source>
        <dbReference type="EMBL" id="GAA3178747.1"/>
    </source>
</evidence>
<name>A0ABP6PGX0_9ACTN</name>
<feature type="chain" id="PRO_5045434767" description="Alpha/beta hydrolase family protein" evidence="1">
    <location>
        <begin position="27"/>
        <end position="278"/>
    </location>
</feature>
<dbReference type="EMBL" id="BAAAVV010000010">
    <property type="protein sequence ID" value="GAA3178747.1"/>
    <property type="molecule type" value="Genomic_DNA"/>
</dbReference>
<keyword evidence="3" id="KW-1185">Reference proteome</keyword>
<dbReference type="Gene3D" id="3.40.50.1820">
    <property type="entry name" value="alpha/beta hydrolase"/>
    <property type="match status" value="1"/>
</dbReference>
<reference evidence="3" key="1">
    <citation type="journal article" date="2019" name="Int. J. Syst. Evol. Microbiol.">
        <title>The Global Catalogue of Microorganisms (GCM) 10K type strain sequencing project: providing services to taxonomists for standard genome sequencing and annotation.</title>
        <authorList>
            <consortium name="The Broad Institute Genomics Platform"/>
            <consortium name="The Broad Institute Genome Sequencing Center for Infectious Disease"/>
            <person name="Wu L."/>
            <person name="Ma J."/>
        </authorList>
    </citation>
    <scope>NUCLEOTIDE SEQUENCE [LARGE SCALE GENOMIC DNA]</scope>
    <source>
        <strain evidence="3">JCM 15614</strain>
    </source>
</reference>
<dbReference type="Proteomes" id="UP001499924">
    <property type="component" value="Unassembled WGS sequence"/>
</dbReference>
<dbReference type="InterPro" id="IPR029058">
    <property type="entry name" value="AB_hydrolase_fold"/>
</dbReference>
<evidence type="ECO:0008006" key="4">
    <source>
        <dbReference type="Google" id="ProtNLM"/>
    </source>
</evidence>
<dbReference type="SUPFAM" id="SSF53474">
    <property type="entry name" value="alpha/beta-Hydrolases"/>
    <property type="match status" value="1"/>
</dbReference>
<sequence>MPRAGRCRTEVVAVPVVAVSVLVASACGGTPPDDGYRVTSQTVSDETTQTISVFAPDTDGSWSVVLAYHGNEGERADMALLGERVAAAGAVVFAPDYRSGDFSESGLIETVTDVECAYRYVRGIAADHGGDLQRPVVWVGWSLGAVWAVQGGLDETVDDTGTILPCPSDAPRPDVIIAVAGCFEEVGPGFDPDQWGNPDARLILVAGEADTVCPAAESQRVTEELRARDYDVRLVMLEGADHFAPVFHREENGRLVDAPDEPAGQEVLRLITDALRDP</sequence>
<gene>
    <name evidence="2" type="ORF">GCM10010531_35880</name>
</gene>
<dbReference type="RefSeq" id="WP_344690388.1">
    <property type="nucleotide sequence ID" value="NZ_BAAAVV010000010.1"/>
</dbReference>
<comment type="caution">
    <text evidence="2">The sequence shown here is derived from an EMBL/GenBank/DDBJ whole genome shotgun (WGS) entry which is preliminary data.</text>
</comment>
<protein>
    <recommendedName>
        <fullName evidence="4">Alpha/beta hydrolase family protein</fullName>
    </recommendedName>
</protein>
<dbReference type="PROSITE" id="PS51257">
    <property type="entry name" value="PROKAR_LIPOPROTEIN"/>
    <property type="match status" value="1"/>
</dbReference>
<organism evidence="2 3">
    <name type="scientific">Blastococcus jejuensis</name>
    <dbReference type="NCBI Taxonomy" id="351224"/>
    <lineage>
        <taxon>Bacteria</taxon>
        <taxon>Bacillati</taxon>
        <taxon>Actinomycetota</taxon>
        <taxon>Actinomycetes</taxon>
        <taxon>Geodermatophilales</taxon>
        <taxon>Geodermatophilaceae</taxon>
        <taxon>Blastococcus</taxon>
    </lineage>
</organism>